<sequence>MFAAASYLTAFPSDKKQLGQIMSTNINNKHILKSWQI</sequence>
<reference evidence="1 2" key="1">
    <citation type="submission" date="2010-08" db="EMBL/GenBank/DDBJ databases">
        <authorList>
            <person name="Durkin A.S."/>
            <person name="Madupu R."/>
            <person name="Torralba M."/>
            <person name="Gillis M."/>
            <person name="Methe B."/>
            <person name="Sutton G."/>
            <person name="Nelson K.E."/>
        </authorList>
    </citation>
    <scope>NUCLEOTIDE SEQUENCE [LARGE SCALE GENOMIC DNA]</scope>
    <source>
        <strain evidence="1 2">FB035-09AN</strain>
    </source>
</reference>
<organism evidence="1 2">
    <name type="scientific">Prevotella disiens FB035-09AN</name>
    <dbReference type="NCBI Taxonomy" id="866771"/>
    <lineage>
        <taxon>Bacteria</taxon>
        <taxon>Pseudomonadati</taxon>
        <taxon>Bacteroidota</taxon>
        <taxon>Bacteroidia</taxon>
        <taxon>Bacteroidales</taxon>
        <taxon>Prevotellaceae</taxon>
        <taxon>Prevotella</taxon>
    </lineage>
</organism>
<evidence type="ECO:0000313" key="2">
    <source>
        <dbReference type="Proteomes" id="UP000003610"/>
    </source>
</evidence>
<proteinExistence type="predicted"/>
<dbReference type="EMBL" id="AEDO01000016">
    <property type="protein sequence ID" value="EFL46624.1"/>
    <property type="molecule type" value="Genomic_DNA"/>
</dbReference>
<dbReference type="AlphaFoldDB" id="E1KPI4"/>
<evidence type="ECO:0000313" key="1">
    <source>
        <dbReference type="EMBL" id="EFL46624.1"/>
    </source>
</evidence>
<gene>
    <name evidence="1" type="ORF">HMPREF9296_1243</name>
</gene>
<protein>
    <submittedName>
        <fullName evidence="1">Uncharacterized protein</fullName>
    </submittedName>
</protein>
<comment type="caution">
    <text evidence="1">The sequence shown here is derived from an EMBL/GenBank/DDBJ whole genome shotgun (WGS) entry which is preliminary data.</text>
</comment>
<accession>E1KPI4</accession>
<dbReference type="Proteomes" id="UP000003610">
    <property type="component" value="Unassembled WGS sequence"/>
</dbReference>
<name>E1KPI4_9BACT</name>